<evidence type="ECO:0000256" key="1">
    <source>
        <dbReference type="SAM" id="Phobius"/>
    </source>
</evidence>
<dbReference type="eggNOG" id="ENOG502RT8Y">
    <property type="taxonomic scope" value="Eukaryota"/>
</dbReference>
<reference evidence="3" key="1">
    <citation type="submission" date="2016-11" db="UniProtKB">
        <authorList>
            <consortium name="WormBaseParasite"/>
        </authorList>
    </citation>
    <scope>IDENTIFICATION</scope>
</reference>
<evidence type="ECO:0000313" key="2">
    <source>
        <dbReference type="Proteomes" id="UP000095282"/>
    </source>
</evidence>
<dbReference type="Pfam" id="PF10326">
    <property type="entry name" value="7TM_GPCR_Str"/>
    <property type="match status" value="1"/>
</dbReference>
<keyword evidence="1" id="KW-0472">Membrane</keyword>
<proteinExistence type="predicted"/>
<dbReference type="WBParaSite" id="Csp11.Scaffold629.g15371.t1">
    <property type="protein sequence ID" value="Csp11.Scaffold629.g15371.t1"/>
    <property type="gene ID" value="Csp11.Scaffold629.g15371"/>
</dbReference>
<dbReference type="AlphaFoldDB" id="A0A1I7U6J9"/>
<name>A0A1I7U6J9_9PELO</name>
<keyword evidence="1" id="KW-0812">Transmembrane</keyword>
<dbReference type="Proteomes" id="UP000095282">
    <property type="component" value="Unplaced"/>
</dbReference>
<accession>A0A1I7U6J9</accession>
<dbReference type="PANTHER" id="PTHR46000">
    <property type="entry name" value="SEVEN TM RECEPTOR-RELATED"/>
    <property type="match status" value="1"/>
</dbReference>
<feature type="transmembrane region" description="Helical" evidence="1">
    <location>
        <begin position="91"/>
        <end position="110"/>
    </location>
</feature>
<evidence type="ECO:0000313" key="3">
    <source>
        <dbReference type="WBParaSite" id="Csp11.Scaffold629.g15371.t1"/>
    </source>
</evidence>
<protein>
    <submittedName>
        <fullName evidence="3">GpcrRhopsn4 domain-containing protein</fullName>
    </submittedName>
</protein>
<keyword evidence="2" id="KW-1185">Reference proteome</keyword>
<dbReference type="PANTHER" id="PTHR46000:SF10">
    <property type="entry name" value="SEVEN TM RECEPTOR"/>
    <property type="match status" value="1"/>
</dbReference>
<organism evidence="2 3">
    <name type="scientific">Caenorhabditis tropicalis</name>
    <dbReference type="NCBI Taxonomy" id="1561998"/>
    <lineage>
        <taxon>Eukaryota</taxon>
        <taxon>Metazoa</taxon>
        <taxon>Ecdysozoa</taxon>
        <taxon>Nematoda</taxon>
        <taxon>Chromadorea</taxon>
        <taxon>Rhabditida</taxon>
        <taxon>Rhabditina</taxon>
        <taxon>Rhabditomorpha</taxon>
        <taxon>Rhabditoidea</taxon>
        <taxon>Rhabditidae</taxon>
        <taxon>Peloderinae</taxon>
        <taxon>Caenorhabditis</taxon>
    </lineage>
</organism>
<sequence>MFVVHFIFRYFALQRKGNLKYFEGWFFICWLAVPLMTGVGWAQIVLKMLHENEESSEYMRTVLLENYNLNITDIVYVGVLYYKNGPDGETSLNQLGFIGIVILGGIMVSYP</sequence>
<keyword evidence="1" id="KW-1133">Transmembrane helix</keyword>
<feature type="transmembrane region" description="Helical" evidence="1">
    <location>
        <begin position="21"/>
        <end position="44"/>
    </location>
</feature>
<dbReference type="InterPro" id="IPR019428">
    <property type="entry name" value="7TM_GPCR_serpentine_rcpt_Str"/>
</dbReference>